<keyword evidence="5 7" id="KW-0175">Coiled coil</keyword>
<dbReference type="InterPro" id="IPR001715">
    <property type="entry name" value="CH_dom"/>
</dbReference>
<dbReference type="Pfam" id="PF19047">
    <property type="entry name" value="HOOK_N"/>
    <property type="match status" value="1"/>
</dbReference>
<comment type="subcellular location">
    <subcellularLocation>
        <location evidence="1">Cytoplasm</location>
        <location evidence="1">Cytoskeleton</location>
    </subcellularLocation>
</comment>
<dbReference type="PANTHER" id="PTHR18947">
    <property type="entry name" value="HOOK PROTEINS"/>
    <property type="match status" value="1"/>
</dbReference>
<evidence type="ECO:0000256" key="1">
    <source>
        <dbReference type="ARBA" id="ARBA00004245"/>
    </source>
</evidence>
<evidence type="ECO:0000313" key="10">
    <source>
        <dbReference type="Proteomes" id="UP000826234"/>
    </source>
</evidence>
<dbReference type="InterPro" id="IPR008636">
    <property type="entry name" value="Hook_C"/>
</dbReference>
<comment type="caution">
    <text evidence="9">The sequence shown here is derived from an EMBL/GenBank/DDBJ whole genome shotgun (WGS) entry which is preliminary data.</text>
</comment>
<sequence length="770" mass="89645">MVSPTDLTCFFQMQTFHVPSPCAKEEDLANGVTIAQVLHKIDPSWFNETWLLRIKDDTGDNWRLKVSNLKKVLQSVVEYSQDVLGHQVPEQLLPDVALVGELSDTAELGKLLQLVLGCAISCERKQDHIQQIMTLEESVQHVVMTAIQELLTKDSSDTLSSETYGNFDNQSRKYYFLSDDLEETDDMRQRCHDLEQQISILVDEKNTLVLENKTLREQKSALESDAAGLTGKKLLLLQTQIEQLQEDNFRDDFRVRCEDLEREVQDLQHRNEELTSLAEEAQALKDEMDVLRHSSDRVGRLEAMVESYKKKLEDLGDLRRQVRLLEERNTVYMQRTCELEEELRRANAVRAQLEAHKRQPHFGLGLAIKPGYLLSRDVPLIDAEQEVRGEEKKIRMEEEPVNQKYIHKPISSFQVQELHSKHVEESLKSEKWQFEFKNLKEKFDALIKEKERLMEERDALREANEELRCAQVQQKFLNQADTMLEEIPSPVDNLAAEIMPAELKETIVRLQHENKMLCVQEQSYRQQQTELQELLEESNRTKNQLEAQQRLSLQQISELKAQVEELQRALQEQGSKAEDSSLLKKKLEEHLEKLHEAHAELQKKKECLDELEPKIDSNTAKKIDELQQSLKKKDEDMRAMEERYKRYMDKACTVIKKLDPKQQPHVVPLEIQALKNQLQEKDKKISHLESDFEKTKSQQEQEEKLIITAWYNMGLALHQRATEERSSNPATVQSFLAQQRLATNTRRGHHSRAQPLLLRYVGTDKPSQLL</sequence>
<gene>
    <name evidence="9" type="ORF">JD844_011889</name>
</gene>
<reference evidence="9 10" key="1">
    <citation type="journal article" date="2022" name="Gigascience">
        <title>A chromosome-level genome assembly and annotation of the desert horned lizard, Phrynosoma platyrhinos, provides insight into chromosomal rearrangements among reptiles.</title>
        <authorList>
            <person name="Koochekian N."/>
            <person name="Ascanio A."/>
            <person name="Farleigh K."/>
            <person name="Card D.C."/>
            <person name="Schield D.R."/>
            <person name="Castoe T.A."/>
            <person name="Jezkova T."/>
        </authorList>
    </citation>
    <scope>NUCLEOTIDE SEQUENCE [LARGE SCALE GENOMIC DNA]</scope>
    <source>
        <strain evidence="9">NK-2021</strain>
    </source>
</reference>
<keyword evidence="6" id="KW-0206">Cytoskeleton</keyword>
<evidence type="ECO:0000313" key="9">
    <source>
        <dbReference type="EMBL" id="KAH0629658.1"/>
    </source>
</evidence>
<evidence type="ECO:0000256" key="5">
    <source>
        <dbReference type="ARBA" id="ARBA00023054"/>
    </source>
</evidence>
<evidence type="ECO:0000256" key="4">
    <source>
        <dbReference type="ARBA" id="ARBA00022701"/>
    </source>
</evidence>
<evidence type="ECO:0000256" key="7">
    <source>
        <dbReference type="SAM" id="Coils"/>
    </source>
</evidence>
<keyword evidence="10" id="KW-1185">Reference proteome</keyword>
<accession>A0ABQ7TJ36</accession>
<proteinExistence type="inferred from homology"/>
<feature type="domain" description="Calponin-homology (CH)" evidence="8">
    <location>
        <begin position="1"/>
        <end position="119"/>
    </location>
</feature>
<protein>
    <recommendedName>
        <fullName evidence="8">Calponin-homology (CH) domain-containing protein</fullName>
    </recommendedName>
</protein>
<evidence type="ECO:0000259" key="8">
    <source>
        <dbReference type="PROSITE" id="PS50021"/>
    </source>
</evidence>
<dbReference type="Pfam" id="PF05622">
    <property type="entry name" value="HOOK"/>
    <property type="match status" value="2"/>
</dbReference>
<feature type="coiled-coil region" evidence="7">
    <location>
        <begin position="205"/>
        <end position="359"/>
    </location>
</feature>
<dbReference type="SUPFAM" id="SSF116907">
    <property type="entry name" value="Hook domain"/>
    <property type="match status" value="1"/>
</dbReference>
<keyword evidence="3" id="KW-0963">Cytoplasm</keyword>
<dbReference type="InterPro" id="IPR043936">
    <property type="entry name" value="HOOK_N"/>
</dbReference>
<dbReference type="PROSITE" id="PS50021">
    <property type="entry name" value="CH"/>
    <property type="match status" value="1"/>
</dbReference>
<keyword evidence="4" id="KW-0493">Microtubule</keyword>
<dbReference type="Proteomes" id="UP000826234">
    <property type="component" value="Unassembled WGS sequence"/>
</dbReference>
<feature type="coiled-coil region" evidence="7">
    <location>
        <begin position="436"/>
        <end position="480"/>
    </location>
</feature>
<evidence type="ECO:0000256" key="6">
    <source>
        <dbReference type="ARBA" id="ARBA00023212"/>
    </source>
</evidence>
<name>A0ABQ7TJ36_PHRPL</name>
<dbReference type="EMBL" id="JAIPUX010000439">
    <property type="protein sequence ID" value="KAH0629658.1"/>
    <property type="molecule type" value="Genomic_DNA"/>
</dbReference>
<evidence type="ECO:0000256" key="2">
    <source>
        <dbReference type="ARBA" id="ARBA00006946"/>
    </source>
</evidence>
<dbReference type="Gene3D" id="1.10.418.10">
    <property type="entry name" value="Calponin-like domain"/>
    <property type="match status" value="1"/>
</dbReference>
<feature type="coiled-coil region" evidence="7">
    <location>
        <begin position="524"/>
        <end position="698"/>
    </location>
</feature>
<organism evidence="9 10">
    <name type="scientific">Phrynosoma platyrhinos</name>
    <name type="common">Desert horned lizard</name>
    <dbReference type="NCBI Taxonomy" id="52577"/>
    <lineage>
        <taxon>Eukaryota</taxon>
        <taxon>Metazoa</taxon>
        <taxon>Chordata</taxon>
        <taxon>Craniata</taxon>
        <taxon>Vertebrata</taxon>
        <taxon>Euteleostomi</taxon>
        <taxon>Lepidosauria</taxon>
        <taxon>Squamata</taxon>
        <taxon>Bifurcata</taxon>
        <taxon>Unidentata</taxon>
        <taxon>Episquamata</taxon>
        <taxon>Toxicofera</taxon>
        <taxon>Iguania</taxon>
        <taxon>Phrynosomatidae</taxon>
        <taxon>Phrynosomatinae</taxon>
        <taxon>Phrynosoma</taxon>
    </lineage>
</organism>
<dbReference type="InterPro" id="IPR036872">
    <property type="entry name" value="CH_dom_sf"/>
</dbReference>
<comment type="similarity">
    <text evidence="2">Belongs to the hook family.</text>
</comment>
<dbReference type="PANTHER" id="PTHR18947:SF37">
    <property type="entry name" value="PROTEIN HOOK HOMOLOG 2"/>
    <property type="match status" value="1"/>
</dbReference>
<evidence type="ECO:0000256" key="3">
    <source>
        <dbReference type="ARBA" id="ARBA00022490"/>
    </source>
</evidence>